<dbReference type="AlphaFoldDB" id="A0A1J4L0J0"/>
<evidence type="ECO:0000313" key="2">
    <source>
        <dbReference type="EMBL" id="OHT16648.1"/>
    </source>
</evidence>
<organism evidence="2 3">
    <name type="scientific">Tritrichomonas foetus</name>
    <dbReference type="NCBI Taxonomy" id="1144522"/>
    <lineage>
        <taxon>Eukaryota</taxon>
        <taxon>Metamonada</taxon>
        <taxon>Parabasalia</taxon>
        <taxon>Tritrichomonadida</taxon>
        <taxon>Tritrichomonadidae</taxon>
        <taxon>Tritrichomonas</taxon>
    </lineage>
</organism>
<gene>
    <name evidence="2" type="ORF">TRFO_13078</name>
</gene>
<protein>
    <submittedName>
        <fullName evidence="2">Uncharacterized protein</fullName>
    </submittedName>
</protein>
<name>A0A1J4L0J0_9EUKA</name>
<dbReference type="VEuPathDB" id="TrichDB:TRFO_13078"/>
<feature type="region of interest" description="Disordered" evidence="1">
    <location>
        <begin position="221"/>
        <end position="245"/>
    </location>
</feature>
<dbReference type="RefSeq" id="XP_068369784.1">
    <property type="nucleotide sequence ID" value="XM_068497021.1"/>
</dbReference>
<keyword evidence="3" id="KW-1185">Reference proteome</keyword>
<feature type="compositionally biased region" description="Acidic residues" evidence="1">
    <location>
        <begin position="392"/>
        <end position="407"/>
    </location>
</feature>
<evidence type="ECO:0000256" key="1">
    <source>
        <dbReference type="SAM" id="MobiDB-lite"/>
    </source>
</evidence>
<dbReference type="EMBL" id="MLAK01000089">
    <property type="protein sequence ID" value="OHT16648.1"/>
    <property type="molecule type" value="Genomic_DNA"/>
</dbReference>
<feature type="compositionally biased region" description="Basic residues" evidence="1">
    <location>
        <begin position="221"/>
        <end position="235"/>
    </location>
</feature>
<dbReference type="Proteomes" id="UP000179807">
    <property type="component" value="Unassembled WGS sequence"/>
</dbReference>
<evidence type="ECO:0000313" key="3">
    <source>
        <dbReference type="Proteomes" id="UP000179807"/>
    </source>
</evidence>
<dbReference type="GeneID" id="94831725"/>
<sequence>MSNNFARSINVQFQNRHSMEKRSHARVKSKKPIKENRIVSNVKENRQPKEDDKIESYLNINKIVKRTMPKKSRLCTWEERPYVKNDFKNVDNEGNVIGGNGGDKDDDYVYPKAPPKYFANEIYQKVKNYEIGGNGGDIDDDYVYPRIPPKQNANNNNLNYNNNNHDNYNNYNNHNNNYNNLPDNENNVDDLIVPNKSTKTNRKSYHKLSKKKAEYPRKLAKANKNRKKQNKPIKPKKYENENENIDDNIDNHIDNNIRVKRNINKSEKIYRSVHYQQFNGFTKFELLRYLSQFRRRAKIFTFWMERTIELKTCQMSNKQKPKFIHSSSNNSAVVITAAGEHFNRKTKLKDASNAQNITNKIQEISHDTNDSSREIFHFTSENDDDNVYQELEEEEQGDSEDNAEIDENQSHSMSKFTLTDEMDQMVDVVLSEV</sequence>
<accession>A0A1J4L0J0</accession>
<reference evidence="2" key="1">
    <citation type="submission" date="2016-10" db="EMBL/GenBank/DDBJ databases">
        <authorList>
            <person name="Benchimol M."/>
            <person name="Almeida L.G."/>
            <person name="Vasconcelos A.T."/>
            <person name="Perreira-Neves A."/>
            <person name="Rosa I.A."/>
            <person name="Tasca T."/>
            <person name="Bogo M.R."/>
            <person name="de Souza W."/>
        </authorList>
    </citation>
    <scope>NUCLEOTIDE SEQUENCE [LARGE SCALE GENOMIC DNA]</scope>
    <source>
        <strain evidence="2">K</strain>
    </source>
</reference>
<proteinExistence type="predicted"/>
<comment type="caution">
    <text evidence="2">The sequence shown here is derived from an EMBL/GenBank/DDBJ whole genome shotgun (WGS) entry which is preliminary data.</text>
</comment>
<feature type="region of interest" description="Disordered" evidence="1">
    <location>
        <begin position="392"/>
        <end position="421"/>
    </location>
</feature>